<dbReference type="InterPro" id="IPR010775">
    <property type="entry name" value="DUF1365"/>
</dbReference>
<evidence type="ECO:0000313" key="1">
    <source>
        <dbReference type="EMBL" id="MTW15443.1"/>
    </source>
</evidence>
<dbReference type="PANTHER" id="PTHR33973">
    <property type="entry name" value="OS07G0153300 PROTEIN"/>
    <property type="match status" value="1"/>
</dbReference>
<dbReference type="PANTHER" id="PTHR33973:SF4">
    <property type="entry name" value="OS07G0153300 PROTEIN"/>
    <property type="match status" value="1"/>
</dbReference>
<dbReference type="Proteomes" id="UP000438991">
    <property type="component" value="Unassembled WGS sequence"/>
</dbReference>
<sequence length="258" mass="28585">MTVSAIYTGAVVHRRLAPRSHALRYRCFWLLLDLAEIDALAARLRLFSRDGFNLFTFRDADHGAGTDEPLRAQIDRMLAEAGVDITGGSVQILCMPRVLGYVFNPLSVYFCRRADGTLAAVVHEVTNTFGERHSYVIPAEPERSGAVRQTCDKLFYVSPFMDMDLRYEFRIAPPGRSVAVAIRADKAGKPVIVAALTGHRRELGDGALLKTFLLHPLVTAKVIAAIHWEALKLWRKGIGLRPRPAPPTRPVTIVRSGS</sequence>
<dbReference type="RefSeq" id="WP_111385460.1">
    <property type="nucleotide sequence ID" value="NZ_NPEW01000101.1"/>
</dbReference>
<organism evidence="1 2">
    <name type="scientific">Rhodoplanes serenus</name>
    <dbReference type="NCBI Taxonomy" id="200615"/>
    <lineage>
        <taxon>Bacteria</taxon>
        <taxon>Pseudomonadati</taxon>
        <taxon>Pseudomonadota</taxon>
        <taxon>Alphaproteobacteria</taxon>
        <taxon>Hyphomicrobiales</taxon>
        <taxon>Nitrobacteraceae</taxon>
        <taxon>Rhodoplanes</taxon>
    </lineage>
</organism>
<reference evidence="1 2" key="1">
    <citation type="submission" date="2019-11" db="EMBL/GenBank/DDBJ databases">
        <title>Whole-genome sequence of Rhodoplanes serenus DSM 18633, type strain.</title>
        <authorList>
            <person name="Kyndt J.A."/>
            <person name="Meyer T.E."/>
        </authorList>
    </citation>
    <scope>NUCLEOTIDE SEQUENCE [LARGE SCALE GENOMIC DNA]</scope>
    <source>
        <strain evidence="1 2">DSM 18633</strain>
    </source>
</reference>
<dbReference type="EMBL" id="WNKV01000003">
    <property type="protein sequence ID" value="MTW15443.1"/>
    <property type="molecule type" value="Genomic_DNA"/>
</dbReference>
<comment type="caution">
    <text evidence="1">The sequence shown here is derived from an EMBL/GenBank/DDBJ whole genome shotgun (WGS) entry which is preliminary data.</text>
</comment>
<evidence type="ECO:0000313" key="2">
    <source>
        <dbReference type="Proteomes" id="UP000438991"/>
    </source>
</evidence>
<protein>
    <submittedName>
        <fullName evidence="1">DUF1365 family protein</fullName>
    </submittedName>
</protein>
<dbReference type="Pfam" id="PF07103">
    <property type="entry name" value="DUF1365"/>
    <property type="match status" value="1"/>
</dbReference>
<name>A0A327K6Q2_9BRAD</name>
<accession>A0A327K6Q2</accession>
<proteinExistence type="predicted"/>
<gene>
    <name evidence="1" type="ORF">GJ689_04385</name>
</gene>
<dbReference type="AlphaFoldDB" id="A0A327K6Q2"/>